<evidence type="ECO:0000313" key="3">
    <source>
        <dbReference type="Proteomes" id="UP000277864"/>
    </source>
</evidence>
<evidence type="ECO:0000256" key="1">
    <source>
        <dbReference type="SAM" id="Coils"/>
    </source>
</evidence>
<dbReference type="AlphaFoldDB" id="A0A3R9YE94"/>
<accession>A0A3R9YE94</accession>
<dbReference type="EMBL" id="PXZH01000001">
    <property type="protein sequence ID" value="RST90268.1"/>
    <property type="molecule type" value="Genomic_DNA"/>
</dbReference>
<name>A0A3R9YE94_9ENTE</name>
<gene>
    <name evidence="2" type="ORF">C7P63_04120</name>
</gene>
<protein>
    <submittedName>
        <fullName evidence="2">Uncharacterized protein</fullName>
    </submittedName>
</protein>
<feature type="coiled-coil region" evidence="1">
    <location>
        <begin position="66"/>
        <end position="93"/>
    </location>
</feature>
<reference evidence="2 3" key="1">
    <citation type="submission" date="2018-03" db="EMBL/GenBank/DDBJ databases">
        <authorList>
            <person name="Gulvik C.A."/>
        </authorList>
    </citation>
    <scope>NUCLEOTIDE SEQUENCE [LARGE SCALE GENOMIC DNA]</scope>
    <source>
        <strain evidence="2 3">JCM 31581</strain>
    </source>
</reference>
<organism evidence="2 3">
    <name type="scientific">Vagococcus humatus</name>
    <dbReference type="NCBI Taxonomy" id="1889241"/>
    <lineage>
        <taxon>Bacteria</taxon>
        <taxon>Bacillati</taxon>
        <taxon>Bacillota</taxon>
        <taxon>Bacilli</taxon>
        <taxon>Lactobacillales</taxon>
        <taxon>Enterococcaceae</taxon>
        <taxon>Vagococcus</taxon>
    </lineage>
</organism>
<evidence type="ECO:0000313" key="2">
    <source>
        <dbReference type="EMBL" id="RST90268.1"/>
    </source>
</evidence>
<comment type="caution">
    <text evidence="2">The sequence shown here is derived from an EMBL/GenBank/DDBJ whole genome shotgun (WGS) entry which is preliminary data.</text>
</comment>
<keyword evidence="3" id="KW-1185">Reference proteome</keyword>
<keyword evidence="1" id="KW-0175">Coiled coil</keyword>
<proteinExistence type="predicted"/>
<dbReference type="Proteomes" id="UP000277864">
    <property type="component" value="Unassembled WGS sequence"/>
</dbReference>
<sequence>MAKLTNTELTEQLTAQKKHYQTLEKLLQDLPEAIQQDQLTLKEEKDETDSLYDNKEGEVYANYEKRQALLADMAQIQKEMSKQQKQLQKLVKKQGVDVDNKQLALIAQSLDIIFSDLNSINTYAESSFKQEADYFSQPLSEQTEEEATLIQRTYGSIHLLNEEAQPNIDYTLSLIKHFEKEARKTPTTH</sequence>